<dbReference type="KEGG" id="kau:B6264_07825"/>
<reference evidence="5" key="1">
    <citation type="journal article" date="2014" name="Int. J. Syst. Evol. Microbiol.">
        <title>Complete genome sequence of Corynebacterium casei LMG S-19264T (=DSM 44701T), isolated from a smear-ripened cheese.</title>
        <authorList>
            <consortium name="US DOE Joint Genome Institute (JGI-PGF)"/>
            <person name="Walter F."/>
            <person name="Albersmeier A."/>
            <person name="Kalinowski J."/>
            <person name="Ruckert C."/>
        </authorList>
    </citation>
    <scope>NUCLEOTIDE SEQUENCE</scope>
    <source>
        <strain evidence="5">JCM 4434</strain>
    </source>
</reference>
<protein>
    <recommendedName>
        <fullName evidence="4">Putative zinc-finger domain-containing protein</fullName>
    </recommendedName>
</protein>
<reference evidence="5" key="2">
    <citation type="submission" date="2020-09" db="EMBL/GenBank/DDBJ databases">
        <authorList>
            <person name="Sun Q."/>
            <person name="Ohkuma M."/>
        </authorList>
    </citation>
    <scope>NUCLEOTIDE SEQUENCE</scope>
    <source>
        <strain evidence="5">JCM 4434</strain>
    </source>
</reference>
<comment type="caution">
    <text evidence="5">The sequence shown here is derived from an EMBL/GenBank/DDBJ whole genome shotgun (WGS) entry which is preliminary data.</text>
</comment>
<dbReference type="RefSeq" id="WP_051835561.1">
    <property type="nucleotide sequence ID" value="NZ_BMUB01000006.1"/>
</dbReference>
<keyword evidence="2" id="KW-0804">Transcription</keyword>
<name>A0A8H9HQE8_KITAU</name>
<dbReference type="InterPro" id="IPR041916">
    <property type="entry name" value="Anti_sigma_zinc_sf"/>
</dbReference>
<sequence length="338" mass="34189">MSGSSRSGPDRSDASDRSSTWRGWALPGRRGAGDPAGGEPGDPVLPAVPLPADTALRAVPVRPVEPAVEEHHLGDRLSSFLDGELGHDSRERVLAHLATCPQCKAEADEGRSVKHLLTRADTPGPSSALMARLMAVGSLPEDAPADADWPPRRGRDDDDLPGGGVPAAGTFGGSRLTGGTFGRGAGASFGAGALGADAPLPGVDPRAFGRGSVLRPLMGRRTARPEAPAGPQPAAAAVRPSAARGRRLVFAAAGAFSVAAVTLGGVGGGLTQGEEQHGTTVSPVGGSGTSGRTGLVPMTAQVPVDFPGRPVAADRDPNPSSSPERFLGNIAALRQQIR</sequence>
<gene>
    <name evidence="5" type="ORF">GCM10010502_30990</name>
</gene>
<dbReference type="Proteomes" id="UP000610124">
    <property type="component" value="Unassembled WGS sequence"/>
</dbReference>
<feature type="region of interest" description="Disordered" evidence="3">
    <location>
        <begin position="271"/>
        <end position="329"/>
    </location>
</feature>
<keyword evidence="1" id="KW-0805">Transcription regulation</keyword>
<organism evidence="5 6">
    <name type="scientific">Kitasatospora aureofaciens</name>
    <name type="common">Streptomyces aureofaciens</name>
    <dbReference type="NCBI Taxonomy" id="1894"/>
    <lineage>
        <taxon>Bacteria</taxon>
        <taxon>Bacillati</taxon>
        <taxon>Actinomycetota</taxon>
        <taxon>Actinomycetes</taxon>
        <taxon>Kitasatosporales</taxon>
        <taxon>Streptomycetaceae</taxon>
        <taxon>Kitasatospora</taxon>
    </lineage>
</organism>
<dbReference type="EMBL" id="BMUB01000006">
    <property type="protein sequence ID" value="GGU76916.1"/>
    <property type="molecule type" value="Genomic_DNA"/>
</dbReference>
<feature type="compositionally biased region" description="Gly residues" evidence="3">
    <location>
        <begin position="161"/>
        <end position="176"/>
    </location>
</feature>
<dbReference type="GeneID" id="97486174"/>
<evidence type="ECO:0000256" key="2">
    <source>
        <dbReference type="ARBA" id="ARBA00023163"/>
    </source>
</evidence>
<dbReference type="Pfam" id="PF13490">
    <property type="entry name" value="zf-HC2"/>
    <property type="match status" value="1"/>
</dbReference>
<dbReference type="AlphaFoldDB" id="A0A8H9HQE8"/>
<evidence type="ECO:0000313" key="6">
    <source>
        <dbReference type="Proteomes" id="UP000610124"/>
    </source>
</evidence>
<evidence type="ECO:0000256" key="1">
    <source>
        <dbReference type="ARBA" id="ARBA00023015"/>
    </source>
</evidence>
<evidence type="ECO:0000256" key="3">
    <source>
        <dbReference type="SAM" id="MobiDB-lite"/>
    </source>
</evidence>
<proteinExistence type="predicted"/>
<dbReference type="Gene3D" id="1.10.10.1320">
    <property type="entry name" value="Anti-sigma factor, zinc-finger domain"/>
    <property type="match status" value="1"/>
</dbReference>
<accession>A0A8H9HQE8</accession>
<feature type="region of interest" description="Disordered" evidence="3">
    <location>
        <begin position="140"/>
        <end position="176"/>
    </location>
</feature>
<feature type="region of interest" description="Disordered" evidence="3">
    <location>
        <begin position="1"/>
        <end position="49"/>
    </location>
</feature>
<evidence type="ECO:0000259" key="4">
    <source>
        <dbReference type="Pfam" id="PF13490"/>
    </source>
</evidence>
<evidence type="ECO:0000313" key="5">
    <source>
        <dbReference type="EMBL" id="GGU76916.1"/>
    </source>
</evidence>
<feature type="domain" description="Putative zinc-finger" evidence="4">
    <location>
        <begin position="75"/>
        <end position="103"/>
    </location>
</feature>
<dbReference type="InterPro" id="IPR027383">
    <property type="entry name" value="Znf_put"/>
</dbReference>